<dbReference type="AlphaFoldDB" id="A0ABC9WFU3"/>
<sequence>MSIPAKIYEGVREQQKQDCFMRENKPEAKDDLNTSNALTSSGAIPQGMNGMGITCSSNNPLRGKLMDYIQDPIMSSRRST</sequence>
<feature type="compositionally biased region" description="Polar residues" evidence="1">
    <location>
        <begin position="33"/>
        <end position="43"/>
    </location>
</feature>
<reference evidence="2 3" key="1">
    <citation type="submission" date="2024-06" db="EMBL/GenBank/DDBJ databases">
        <title>The draft genome of Grus japonensis, version 3.</title>
        <authorList>
            <person name="Nabeshima K."/>
            <person name="Suzuki S."/>
            <person name="Onuma M."/>
        </authorList>
    </citation>
    <scope>NUCLEOTIDE SEQUENCE [LARGE SCALE GENOMIC DNA]</scope>
    <source>
        <strain evidence="2 3">451A</strain>
    </source>
</reference>
<evidence type="ECO:0000256" key="1">
    <source>
        <dbReference type="SAM" id="MobiDB-lite"/>
    </source>
</evidence>
<dbReference type="EMBL" id="BAAFJT010000002">
    <property type="protein sequence ID" value="GAB0184126.1"/>
    <property type="molecule type" value="Genomic_DNA"/>
</dbReference>
<dbReference type="Proteomes" id="UP001623348">
    <property type="component" value="Unassembled WGS sequence"/>
</dbReference>
<protein>
    <submittedName>
        <fullName evidence="2">Uncharacterized protein</fullName>
    </submittedName>
</protein>
<evidence type="ECO:0000313" key="3">
    <source>
        <dbReference type="Proteomes" id="UP001623348"/>
    </source>
</evidence>
<organism evidence="2 3">
    <name type="scientific">Grus japonensis</name>
    <name type="common">Japanese crane</name>
    <name type="synonym">Red-crowned crane</name>
    <dbReference type="NCBI Taxonomy" id="30415"/>
    <lineage>
        <taxon>Eukaryota</taxon>
        <taxon>Metazoa</taxon>
        <taxon>Chordata</taxon>
        <taxon>Craniata</taxon>
        <taxon>Vertebrata</taxon>
        <taxon>Euteleostomi</taxon>
        <taxon>Archelosauria</taxon>
        <taxon>Archosauria</taxon>
        <taxon>Dinosauria</taxon>
        <taxon>Saurischia</taxon>
        <taxon>Theropoda</taxon>
        <taxon>Coelurosauria</taxon>
        <taxon>Aves</taxon>
        <taxon>Neognathae</taxon>
        <taxon>Neoaves</taxon>
        <taxon>Gruiformes</taxon>
        <taxon>Gruidae</taxon>
        <taxon>Grus</taxon>
    </lineage>
</organism>
<comment type="caution">
    <text evidence="2">The sequence shown here is derived from an EMBL/GenBank/DDBJ whole genome shotgun (WGS) entry which is preliminary data.</text>
</comment>
<evidence type="ECO:0000313" key="2">
    <source>
        <dbReference type="EMBL" id="GAB0184126.1"/>
    </source>
</evidence>
<proteinExistence type="predicted"/>
<keyword evidence="3" id="KW-1185">Reference proteome</keyword>
<gene>
    <name evidence="2" type="ORF">GRJ2_000877900</name>
</gene>
<feature type="region of interest" description="Disordered" evidence="1">
    <location>
        <begin position="27"/>
        <end position="55"/>
    </location>
</feature>
<name>A0ABC9WFU3_GRUJA</name>
<accession>A0ABC9WFU3</accession>